<dbReference type="RefSeq" id="WP_189117984.1">
    <property type="nucleotide sequence ID" value="NZ_BMRK01000005.1"/>
</dbReference>
<dbReference type="InterPro" id="IPR009057">
    <property type="entry name" value="Homeodomain-like_sf"/>
</dbReference>
<evidence type="ECO:0000259" key="3">
    <source>
        <dbReference type="PROSITE" id="PS50977"/>
    </source>
</evidence>
<dbReference type="PANTHER" id="PTHR30055:SF153">
    <property type="entry name" value="HTH-TYPE TRANSCRIPTIONAL REPRESSOR RV3405C"/>
    <property type="match status" value="1"/>
</dbReference>
<evidence type="ECO:0000256" key="1">
    <source>
        <dbReference type="ARBA" id="ARBA00023125"/>
    </source>
</evidence>
<protein>
    <submittedName>
        <fullName evidence="4">TetR family transcriptional regulator</fullName>
    </submittedName>
</protein>
<evidence type="ECO:0000313" key="5">
    <source>
        <dbReference type="Proteomes" id="UP001142292"/>
    </source>
</evidence>
<feature type="DNA-binding region" description="H-T-H motif" evidence="2">
    <location>
        <begin position="51"/>
        <end position="70"/>
    </location>
</feature>
<dbReference type="PANTHER" id="PTHR30055">
    <property type="entry name" value="HTH-TYPE TRANSCRIPTIONAL REGULATOR RUTR"/>
    <property type="match status" value="1"/>
</dbReference>
<sequence>MPTTAPEDESGSLLARALADVAEPIEDEAVTAKVLDAAAEQFRRVGIRRTTMEGVAKRAGVARITLYRRFANKDALVEQVVRREFRRYFDQFLIDVADAADAAERVEIGFASAMRAIRGNPLIGGLLTVESESMVHSIVGDGGRTLTTIAGFVAGQLRREQRAGNVPAEVDVDLVAELMVRTSTSFLVTPSQVVDIDDEAQLRALARLFLVPLITSADQG</sequence>
<dbReference type="InterPro" id="IPR050109">
    <property type="entry name" value="HTH-type_TetR-like_transc_reg"/>
</dbReference>
<comment type="caution">
    <text evidence="4">The sequence shown here is derived from an EMBL/GenBank/DDBJ whole genome shotgun (WGS) entry which is preliminary data.</text>
</comment>
<dbReference type="PROSITE" id="PS50977">
    <property type="entry name" value="HTH_TETR_2"/>
    <property type="match status" value="1"/>
</dbReference>
<dbReference type="Proteomes" id="UP001142292">
    <property type="component" value="Unassembled WGS sequence"/>
</dbReference>
<proteinExistence type="predicted"/>
<accession>A0ABQ5SVG8</accession>
<dbReference type="EMBL" id="BSEL01000004">
    <property type="protein sequence ID" value="GLJ67819.1"/>
    <property type="molecule type" value="Genomic_DNA"/>
</dbReference>
<dbReference type="Pfam" id="PF00440">
    <property type="entry name" value="TetR_N"/>
    <property type="match status" value="1"/>
</dbReference>
<dbReference type="SUPFAM" id="SSF46689">
    <property type="entry name" value="Homeodomain-like"/>
    <property type="match status" value="1"/>
</dbReference>
<evidence type="ECO:0000313" key="4">
    <source>
        <dbReference type="EMBL" id="GLJ67819.1"/>
    </source>
</evidence>
<evidence type="ECO:0000256" key="2">
    <source>
        <dbReference type="PROSITE-ProRule" id="PRU00335"/>
    </source>
</evidence>
<dbReference type="Gene3D" id="1.10.357.10">
    <property type="entry name" value="Tetracycline Repressor, domain 2"/>
    <property type="match status" value="1"/>
</dbReference>
<organism evidence="4 5">
    <name type="scientific">Nocardioides luteus</name>
    <dbReference type="NCBI Taxonomy" id="1844"/>
    <lineage>
        <taxon>Bacteria</taxon>
        <taxon>Bacillati</taxon>
        <taxon>Actinomycetota</taxon>
        <taxon>Actinomycetes</taxon>
        <taxon>Propionibacteriales</taxon>
        <taxon>Nocardioidaceae</taxon>
        <taxon>Nocardioides</taxon>
    </lineage>
</organism>
<gene>
    <name evidence="4" type="ORF">GCM10017579_18550</name>
</gene>
<feature type="domain" description="HTH tetR-type" evidence="3">
    <location>
        <begin position="28"/>
        <end position="88"/>
    </location>
</feature>
<keyword evidence="5" id="KW-1185">Reference proteome</keyword>
<keyword evidence="1 2" id="KW-0238">DNA-binding</keyword>
<dbReference type="InterPro" id="IPR001647">
    <property type="entry name" value="HTH_TetR"/>
</dbReference>
<dbReference type="PRINTS" id="PR00455">
    <property type="entry name" value="HTHTETR"/>
</dbReference>
<reference evidence="4" key="1">
    <citation type="journal article" date="2014" name="Int. J. Syst. Evol. Microbiol.">
        <title>Complete genome of a new Firmicutes species belonging to the dominant human colonic microbiota ('Ruminococcus bicirculans') reveals two chromosomes and a selective capacity to utilize plant glucans.</title>
        <authorList>
            <consortium name="NISC Comparative Sequencing Program"/>
            <person name="Wegmann U."/>
            <person name="Louis P."/>
            <person name="Goesmann A."/>
            <person name="Henrissat B."/>
            <person name="Duncan S.H."/>
            <person name="Flint H.J."/>
        </authorList>
    </citation>
    <scope>NUCLEOTIDE SEQUENCE</scope>
    <source>
        <strain evidence="4">VKM Ac-1246</strain>
    </source>
</reference>
<reference evidence="4" key="2">
    <citation type="submission" date="2023-01" db="EMBL/GenBank/DDBJ databases">
        <authorList>
            <person name="Sun Q."/>
            <person name="Evtushenko L."/>
        </authorList>
    </citation>
    <scope>NUCLEOTIDE SEQUENCE</scope>
    <source>
        <strain evidence="4">VKM Ac-1246</strain>
    </source>
</reference>
<name>A0ABQ5SVG8_9ACTN</name>